<organism evidence="2 3">
    <name type="scientific">Macrostomum lignano</name>
    <dbReference type="NCBI Taxonomy" id="282301"/>
    <lineage>
        <taxon>Eukaryota</taxon>
        <taxon>Metazoa</taxon>
        <taxon>Spiralia</taxon>
        <taxon>Lophotrochozoa</taxon>
        <taxon>Platyhelminthes</taxon>
        <taxon>Rhabditophora</taxon>
        <taxon>Macrostomorpha</taxon>
        <taxon>Macrostomida</taxon>
        <taxon>Macrostomidae</taxon>
        <taxon>Macrostomum</taxon>
    </lineage>
</organism>
<evidence type="ECO:0000313" key="3">
    <source>
        <dbReference type="WBParaSite" id="maker-unitig_31243-snap-gene-0.2-mRNA-1"/>
    </source>
</evidence>
<dbReference type="AlphaFoldDB" id="A0A1I8FFN3"/>
<dbReference type="PANTHER" id="PTHR13800:SF12">
    <property type="entry name" value="TRANSIENT RECEPTOR POTENTIAL CATION CHANNEL SUBFAMILY M MEMBER-LIKE 2"/>
    <property type="match status" value="1"/>
</dbReference>
<dbReference type="Proteomes" id="UP000095280">
    <property type="component" value="Unplaced"/>
</dbReference>
<dbReference type="WBParaSite" id="maker-unitig_31243-snap-gene-0.2-mRNA-1">
    <property type="protein sequence ID" value="maker-unitig_31243-snap-gene-0.2-mRNA-1"/>
    <property type="gene ID" value="maker-unitig_31243-snap-gene-0.2"/>
</dbReference>
<dbReference type="GO" id="GO:0005886">
    <property type="term" value="C:plasma membrane"/>
    <property type="evidence" value="ECO:0007669"/>
    <property type="project" value="TreeGrafter"/>
</dbReference>
<reference evidence="3" key="1">
    <citation type="submission" date="2016-11" db="UniProtKB">
        <authorList>
            <consortium name="WormBaseParasite"/>
        </authorList>
    </citation>
    <scope>IDENTIFICATION</scope>
</reference>
<dbReference type="InterPro" id="IPR041491">
    <property type="entry name" value="TRPM_SLOG"/>
</dbReference>
<protein>
    <submittedName>
        <fullName evidence="3">LSDAT_euk domain-containing protein</fullName>
    </submittedName>
</protein>
<keyword evidence="2" id="KW-1185">Reference proteome</keyword>
<evidence type="ECO:0000259" key="1">
    <source>
        <dbReference type="Pfam" id="PF18139"/>
    </source>
</evidence>
<name>A0A1I8FFN3_9PLAT</name>
<evidence type="ECO:0000313" key="2">
    <source>
        <dbReference type="Proteomes" id="UP000095280"/>
    </source>
</evidence>
<proteinExistence type="predicted"/>
<feature type="domain" description="TRPM SLOG" evidence="1">
    <location>
        <begin position="268"/>
        <end position="346"/>
    </location>
</feature>
<accession>A0A1I8FFN3</accession>
<dbReference type="PANTHER" id="PTHR13800">
    <property type="entry name" value="TRANSIENT RECEPTOR POTENTIAL CATION CHANNEL, SUBFAMILY M, MEMBER 6"/>
    <property type="match status" value="1"/>
</dbReference>
<dbReference type="Pfam" id="PF18139">
    <property type="entry name" value="LSDAT_euk"/>
    <property type="match status" value="1"/>
</dbReference>
<dbReference type="InterPro" id="IPR050927">
    <property type="entry name" value="TRPM"/>
</dbReference>
<dbReference type="GO" id="GO:0099604">
    <property type="term" value="F:ligand-gated calcium channel activity"/>
    <property type="evidence" value="ECO:0007669"/>
    <property type="project" value="TreeGrafter"/>
</dbReference>
<sequence length="530" mass="57704">SPTGFHIRLTAGHVCTELLSQKQQLVVHTLSSAPTASRHVDEHTAVVSEIEADELTPGRLQTAVAAGMLEMSFMYKSDRDSAIYELSLYGPFQLHKSLSRQLPAPCCTWPLPIDSPTTMSLLLDYCRPGEPAPLTADGETPLHLACLVGNPFLACASWPGGSRASPRWPIAMVTRRATWPQRPRPACVAQLCLIDRLDWMVRKQMSSAFFEHRAEGLCHCGLPQDEHLYFEHSSLVSLEVGSWSAETHLMPVVTNAFGSLKMSDYFSAKFVRISSFTEDAQLLWLLHKVWGIRQPSMIVTVLGGQSTRTDFNKVFMKGFWKAAGCSNSLVVTDGLSKGIVKLAGKAGLSNQPPPAVPGSLPGLDPNHNFFLMVDDDNAETDTVEVRTRIETLLSRLDESMPQAPACCILANGTLDDVVSLHRCLVLRHCSAVLVRGSGGLADAVCYLLDLLSGEIRIDNPALRTASPERDAAEMALRRSGGPKPEVSMLMEIAAAQHLIEVFSVEDDMASDFDAKILASLLGMPQSAGDD</sequence>